<evidence type="ECO:0000313" key="1">
    <source>
        <dbReference type="EMBL" id="KIM77393.1"/>
    </source>
</evidence>
<dbReference type="HOGENOM" id="CLU_2334420_0_0_1"/>
<organism evidence="1 2">
    <name type="scientific">Piloderma croceum (strain F 1598)</name>
    <dbReference type="NCBI Taxonomy" id="765440"/>
    <lineage>
        <taxon>Eukaryota</taxon>
        <taxon>Fungi</taxon>
        <taxon>Dikarya</taxon>
        <taxon>Basidiomycota</taxon>
        <taxon>Agaricomycotina</taxon>
        <taxon>Agaricomycetes</taxon>
        <taxon>Agaricomycetidae</taxon>
        <taxon>Atheliales</taxon>
        <taxon>Atheliaceae</taxon>
        <taxon>Piloderma</taxon>
    </lineage>
</organism>
<dbReference type="InParanoid" id="A0A0C3ATY1"/>
<proteinExistence type="predicted"/>
<dbReference type="Proteomes" id="UP000054166">
    <property type="component" value="Unassembled WGS sequence"/>
</dbReference>
<accession>A0A0C3ATY1</accession>
<protein>
    <submittedName>
        <fullName evidence="1">Uncharacterized protein</fullName>
    </submittedName>
</protein>
<gene>
    <name evidence="1" type="ORF">PILCRDRAFT_825356</name>
</gene>
<evidence type="ECO:0000313" key="2">
    <source>
        <dbReference type="Proteomes" id="UP000054166"/>
    </source>
</evidence>
<dbReference type="EMBL" id="KN833025">
    <property type="protein sequence ID" value="KIM77393.1"/>
    <property type="molecule type" value="Genomic_DNA"/>
</dbReference>
<sequence>MNPSNFGAMRAAKFGVYRYPDRYMIVVPRGLFMESKTGRCVVIHYHALRAFLSIYSSLSSALSIGFNIKPLLWHDLGPRATVRTSAPIRCPSRTRTRQ</sequence>
<name>A0A0C3ATY1_PILCF</name>
<reference evidence="1 2" key="1">
    <citation type="submission" date="2014-04" db="EMBL/GenBank/DDBJ databases">
        <authorList>
            <consortium name="DOE Joint Genome Institute"/>
            <person name="Kuo A."/>
            <person name="Tarkka M."/>
            <person name="Buscot F."/>
            <person name="Kohler A."/>
            <person name="Nagy L.G."/>
            <person name="Floudas D."/>
            <person name="Copeland A."/>
            <person name="Barry K.W."/>
            <person name="Cichocki N."/>
            <person name="Veneault-Fourrey C."/>
            <person name="LaButti K."/>
            <person name="Lindquist E.A."/>
            <person name="Lipzen A."/>
            <person name="Lundell T."/>
            <person name="Morin E."/>
            <person name="Murat C."/>
            <person name="Sun H."/>
            <person name="Tunlid A."/>
            <person name="Henrissat B."/>
            <person name="Grigoriev I.V."/>
            <person name="Hibbett D.S."/>
            <person name="Martin F."/>
            <person name="Nordberg H.P."/>
            <person name="Cantor M.N."/>
            <person name="Hua S.X."/>
        </authorList>
    </citation>
    <scope>NUCLEOTIDE SEQUENCE [LARGE SCALE GENOMIC DNA]</scope>
    <source>
        <strain evidence="1 2">F 1598</strain>
    </source>
</reference>
<reference evidence="2" key="2">
    <citation type="submission" date="2015-01" db="EMBL/GenBank/DDBJ databases">
        <title>Evolutionary Origins and Diversification of the Mycorrhizal Mutualists.</title>
        <authorList>
            <consortium name="DOE Joint Genome Institute"/>
            <consortium name="Mycorrhizal Genomics Consortium"/>
            <person name="Kohler A."/>
            <person name="Kuo A."/>
            <person name="Nagy L.G."/>
            <person name="Floudas D."/>
            <person name="Copeland A."/>
            <person name="Barry K.W."/>
            <person name="Cichocki N."/>
            <person name="Veneault-Fourrey C."/>
            <person name="LaButti K."/>
            <person name="Lindquist E.A."/>
            <person name="Lipzen A."/>
            <person name="Lundell T."/>
            <person name="Morin E."/>
            <person name="Murat C."/>
            <person name="Riley R."/>
            <person name="Ohm R."/>
            <person name="Sun H."/>
            <person name="Tunlid A."/>
            <person name="Henrissat B."/>
            <person name="Grigoriev I.V."/>
            <person name="Hibbett D.S."/>
            <person name="Martin F."/>
        </authorList>
    </citation>
    <scope>NUCLEOTIDE SEQUENCE [LARGE SCALE GENOMIC DNA]</scope>
    <source>
        <strain evidence="2">F 1598</strain>
    </source>
</reference>
<dbReference type="AlphaFoldDB" id="A0A0C3ATY1"/>
<keyword evidence="2" id="KW-1185">Reference proteome</keyword>